<gene>
    <name evidence="1" type="ORF">UFOVP401_48</name>
</gene>
<protein>
    <submittedName>
        <fullName evidence="1">Uncharacterized protein</fullName>
    </submittedName>
</protein>
<organism evidence="1">
    <name type="scientific">uncultured Caudovirales phage</name>
    <dbReference type="NCBI Taxonomy" id="2100421"/>
    <lineage>
        <taxon>Viruses</taxon>
        <taxon>Duplodnaviria</taxon>
        <taxon>Heunggongvirae</taxon>
        <taxon>Uroviricota</taxon>
        <taxon>Caudoviricetes</taxon>
        <taxon>Peduoviridae</taxon>
        <taxon>Maltschvirus</taxon>
        <taxon>Maltschvirus maltsch</taxon>
    </lineage>
</organism>
<reference evidence="1" key="1">
    <citation type="submission" date="2020-04" db="EMBL/GenBank/DDBJ databases">
        <authorList>
            <person name="Chiriac C."/>
            <person name="Salcher M."/>
            <person name="Ghai R."/>
            <person name="Kavagutti S V."/>
        </authorList>
    </citation>
    <scope>NUCLEOTIDE SEQUENCE</scope>
</reference>
<evidence type="ECO:0000313" key="1">
    <source>
        <dbReference type="EMBL" id="CAB4140975.1"/>
    </source>
</evidence>
<proteinExistence type="predicted"/>
<dbReference type="EMBL" id="LR796384">
    <property type="protein sequence ID" value="CAB4140975.1"/>
    <property type="molecule type" value="Genomic_DNA"/>
</dbReference>
<accession>A0A6J5M202</accession>
<sequence length="99" mass="11482">MTQTNKFDLHFVFDQDSAFYTLLYDCTSVFIGNDDEGLVDTKAVLVRATKLTAKTERVWNYGDNRPKWLLDFMDNSVDEINSRIKDALDKKVQNYAGIY</sequence>
<name>A0A6J5M202_9CAUD</name>